<dbReference type="InterPro" id="IPR053158">
    <property type="entry name" value="CapK_Type1_Caps_Biosynth"/>
</dbReference>
<evidence type="ECO:0000313" key="2">
    <source>
        <dbReference type="Proteomes" id="UP000321306"/>
    </source>
</evidence>
<dbReference type="EMBL" id="BJXB01000009">
    <property type="protein sequence ID" value="GEM46681.1"/>
    <property type="molecule type" value="Genomic_DNA"/>
</dbReference>
<dbReference type="Proteomes" id="UP000321306">
    <property type="component" value="Unassembled WGS sequence"/>
</dbReference>
<sequence length="445" mass="50292">MKLRQLLPLLHHREVLISRDRWSREALLDHQKQALQHLIEHAVNHSPYYRHLYGGRTDLPLEALPVITKKELMEHFDQVVTDTRLTRAELERHLQGDLKSPHLGTHQVCMTSGTSGLRGIFPFNEAEWLMVMASYARAYSWAGATPTLFRHIKMAVGSTTTRWHQSLQVGETAHSPFVPTLRLDVTDPLVENVVKLNPFQPDVLVAYSSMGRQLALEQQKHRLDIHPKVVMLASEVLTDSTRKLIEDTWGVTPFNVYGLTEGATVAAECPHHRLHVFEDLVIAEVVDEQNRPVPVGEVGSKVLLTVLFGRTLPLIRYEVTDRLVESEETCPCGMPYRTLRPIEGRKENPLRLQDRAGRWVEVHPNLFEDVLGPLPVGPWQVGVQGRVLHVHVSGDGVPDVQRQAVQHRLQKALQQLGLDQQVQVHFGREVKRGLSGKPMGNLVGP</sequence>
<protein>
    <submittedName>
        <fullName evidence="1">Coenzyme F390 synthetase</fullName>
    </submittedName>
</protein>
<proteinExistence type="predicted"/>
<keyword evidence="2" id="KW-1185">Reference proteome</keyword>
<dbReference type="PANTHER" id="PTHR36932:SF1">
    <property type="entry name" value="CAPSULAR POLYSACCHARIDE BIOSYNTHESIS PROTEIN"/>
    <property type="match status" value="1"/>
</dbReference>
<comment type="caution">
    <text evidence="1">The sequence shown here is derived from an EMBL/GenBank/DDBJ whole genome shotgun (WGS) entry which is preliminary data.</text>
</comment>
<dbReference type="PANTHER" id="PTHR36932">
    <property type="entry name" value="CAPSULAR POLYSACCHARIDE BIOSYNTHESIS PROTEIN"/>
    <property type="match status" value="1"/>
</dbReference>
<gene>
    <name evidence="1" type="ORF">DC3_23160</name>
</gene>
<organism evidence="1 2">
    <name type="scientific">Deinococcus cellulosilyticus (strain DSM 18568 / NBRC 106333 / KACC 11606 / 5516J-15)</name>
    <dbReference type="NCBI Taxonomy" id="1223518"/>
    <lineage>
        <taxon>Bacteria</taxon>
        <taxon>Thermotogati</taxon>
        <taxon>Deinococcota</taxon>
        <taxon>Deinococci</taxon>
        <taxon>Deinococcales</taxon>
        <taxon>Deinococcaceae</taxon>
        <taxon>Deinococcus</taxon>
    </lineage>
</organism>
<name>A0A511N2N9_DEIC1</name>
<dbReference type="OrthoDB" id="580775at2"/>
<dbReference type="Gene3D" id="3.40.50.12780">
    <property type="entry name" value="N-terminal domain of ligase-like"/>
    <property type="match status" value="1"/>
</dbReference>
<dbReference type="SUPFAM" id="SSF56801">
    <property type="entry name" value="Acetyl-CoA synthetase-like"/>
    <property type="match status" value="1"/>
</dbReference>
<evidence type="ECO:0000313" key="1">
    <source>
        <dbReference type="EMBL" id="GEM46681.1"/>
    </source>
</evidence>
<accession>A0A511N2N9</accession>
<reference evidence="1 2" key="1">
    <citation type="submission" date="2019-07" db="EMBL/GenBank/DDBJ databases">
        <title>Whole genome shotgun sequence of Deinococcus cellulosilyticus NBRC 106333.</title>
        <authorList>
            <person name="Hosoyama A."/>
            <person name="Uohara A."/>
            <person name="Ohji S."/>
            <person name="Ichikawa N."/>
        </authorList>
    </citation>
    <scope>NUCLEOTIDE SEQUENCE [LARGE SCALE GENOMIC DNA]</scope>
    <source>
        <strain evidence="1 2">NBRC 106333</strain>
    </source>
</reference>
<dbReference type="AlphaFoldDB" id="A0A511N2N9"/>
<dbReference type="RefSeq" id="WP_146884495.1">
    <property type="nucleotide sequence ID" value="NZ_BJXB01000009.1"/>
</dbReference>
<dbReference type="InterPro" id="IPR042099">
    <property type="entry name" value="ANL_N_sf"/>
</dbReference>